<gene>
    <name evidence="4" type="ORF">GFSPODELE1_LOCUS9731</name>
</gene>
<evidence type="ECO:0000313" key="4">
    <source>
        <dbReference type="EMBL" id="CAL1714343.1"/>
    </source>
</evidence>
<sequence length="467" mass="51822">MQLHCGICLDKHPISLFRFSAKCGHGHCETSLRTYIQTQGPSNPSGRKRSYPCPTCRIPFKEVDLHPIFIDISDNAIDNCDEASGSQAGPRYSEAVVKQAQYVTEKIQGMDCTTPVGSVQRSVKEVQKVADGIGGEGGDVIQALIDAITDLRDRITPQFALAAKQKKELIALQTSIRLRDTRISSLESEASQGERLLQKAIDTADNAKDKYNTEVRRNESLQRDLTRQRESVIEREEEIRKLKGTILAHKEKEFKQTARIAELRTRIKEHENEIEALHATNRRLEDDARQARLETETQRSYFKSETQFSQVDSDDELDIIGLPSSEPDFPFKNILTPPASQSKSGSKPKPPKSSTVNYHTPSQASSHSHSAKPLPKAPRNFEVFRVPQRPKFPSDWAAPNAQLSISGTSGPGIVNVSGSKRKRAVSDNGGREDPVKTNFNETLGLDRTGKVIAGAIALGDRRKSAFK</sequence>
<name>A0ABP1E550_9APHY</name>
<protein>
    <recommendedName>
        <fullName evidence="3">RING-type domain-containing protein</fullName>
    </recommendedName>
</protein>
<organism evidence="4 5">
    <name type="scientific">Somion occarium</name>
    <dbReference type="NCBI Taxonomy" id="3059160"/>
    <lineage>
        <taxon>Eukaryota</taxon>
        <taxon>Fungi</taxon>
        <taxon>Dikarya</taxon>
        <taxon>Basidiomycota</taxon>
        <taxon>Agaricomycotina</taxon>
        <taxon>Agaricomycetes</taxon>
        <taxon>Polyporales</taxon>
        <taxon>Cerrenaceae</taxon>
        <taxon>Somion</taxon>
    </lineage>
</organism>
<feature type="compositionally biased region" description="Low complexity" evidence="2">
    <location>
        <begin position="337"/>
        <end position="347"/>
    </location>
</feature>
<dbReference type="Proteomes" id="UP001497453">
    <property type="component" value="Chromosome 8"/>
</dbReference>
<evidence type="ECO:0000256" key="1">
    <source>
        <dbReference type="PROSITE-ProRule" id="PRU00175"/>
    </source>
</evidence>
<dbReference type="Gene3D" id="3.30.40.10">
    <property type="entry name" value="Zinc/RING finger domain, C3HC4 (zinc finger)"/>
    <property type="match status" value="1"/>
</dbReference>
<feature type="compositionally biased region" description="Polar residues" evidence="2">
    <location>
        <begin position="298"/>
        <end position="311"/>
    </location>
</feature>
<accession>A0ABP1E550</accession>
<feature type="region of interest" description="Disordered" evidence="2">
    <location>
        <begin position="292"/>
        <end position="440"/>
    </location>
</feature>
<keyword evidence="1" id="KW-0863">Zinc-finger</keyword>
<feature type="compositionally biased region" description="Polar residues" evidence="2">
    <location>
        <begin position="355"/>
        <end position="368"/>
    </location>
</feature>
<evidence type="ECO:0000259" key="3">
    <source>
        <dbReference type="PROSITE" id="PS50089"/>
    </source>
</evidence>
<evidence type="ECO:0000313" key="5">
    <source>
        <dbReference type="Proteomes" id="UP001497453"/>
    </source>
</evidence>
<dbReference type="SUPFAM" id="SSF57850">
    <property type="entry name" value="RING/U-box"/>
    <property type="match status" value="1"/>
</dbReference>
<proteinExistence type="predicted"/>
<evidence type="ECO:0000256" key="2">
    <source>
        <dbReference type="SAM" id="MobiDB-lite"/>
    </source>
</evidence>
<keyword evidence="1" id="KW-0479">Metal-binding</keyword>
<dbReference type="EMBL" id="OZ037951">
    <property type="protein sequence ID" value="CAL1714343.1"/>
    <property type="molecule type" value="Genomic_DNA"/>
</dbReference>
<reference evidence="5" key="1">
    <citation type="submission" date="2024-04" db="EMBL/GenBank/DDBJ databases">
        <authorList>
            <person name="Shaw F."/>
            <person name="Minotto A."/>
        </authorList>
    </citation>
    <scope>NUCLEOTIDE SEQUENCE [LARGE SCALE GENOMIC DNA]</scope>
</reference>
<dbReference type="InterPro" id="IPR001841">
    <property type="entry name" value="Znf_RING"/>
</dbReference>
<keyword evidence="1" id="KW-0862">Zinc</keyword>
<feature type="domain" description="RING-type" evidence="3">
    <location>
        <begin position="5"/>
        <end position="57"/>
    </location>
</feature>
<dbReference type="InterPro" id="IPR013083">
    <property type="entry name" value="Znf_RING/FYVE/PHD"/>
</dbReference>
<keyword evidence="5" id="KW-1185">Reference proteome</keyword>
<dbReference type="PROSITE" id="PS50089">
    <property type="entry name" value="ZF_RING_2"/>
    <property type="match status" value="1"/>
</dbReference>